<dbReference type="PANTHER" id="PTHR36938:SF3">
    <property type="entry name" value="WAP DOMAIN-CONTAINING PROTEIN"/>
    <property type="match status" value="1"/>
</dbReference>
<reference evidence="3 4" key="1">
    <citation type="submission" date="2020-04" db="EMBL/GenBank/DDBJ databases">
        <authorList>
            <person name="Laetsch R D."/>
            <person name="Stevens L."/>
            <person name="Kumar S."/>
            <person name="Blaxter L. M."/>
        </authorList>
    </citation>
    <scope>NUCLEOTIDE SEQUENCE [LARGE SCALE GENOMIC DNA]</scope>
</reference>
<protein>
    <recommendedName>
        <fullName evidence="2">WAP domain-containing protein</fullName>
    </recommendedName>
</protein>
<dbReference type="OrthoDB" id="5873927at2759"/>
<accession>A0A8S1EQX2</accession>
<name>A0A8S1EQX2_9PELO</name>
<feature type="domain" description="WAP" evidence="2">
    <location>
        <begin position="102"/>
        <end position="159"/>
    </location>
</feature>
<proteinExistence type="predicted"/>
<evidence type="ECO:0000313" key="3">
    <source>
        <dbReference type="EMBL" id="CAB3400288.1"/>
    </source>
</evidence>
<dbReference type="InterPro" id="IPR008197">
    <property type="entry name" value="WAP_dom"/>
</dbReference>
<feature type="chain" id="PRO_5035918109" description="WAP domain-containing protein" evidence="1">
    <location>
        <begin position="18"/>
        <end position="221"/>
    </location>
</feature>
<dbReference type="GO" id="GO:0030414">
    <property type="term" value="F:peptidase inhibitor activity"/>
    <property type="evidence" value="ECO:0007669"/>
    <property type="project" value="InterPro"/>
</dbReference>
<dbReference type="Gene3D" id="4.10.75.10">
    <property type="entry name" value="Elafin-like"/>
    <property type="match status" value="1"/>
</dbReference>
<dbReference type="Pfam" id="PF00095">
    <property type="entry name" value="WAP"/>
    <property type="match status" value="1"/>
</dbReference>
<dbReference type="AlphaFoldDB" id="A0A8S1EQX2"/>
<evidence type="ECO:0000313" key="4">
    <source>
        <dbReference type="Proteomes" id="UP000494206"/>
    </source>
</evidence>
<feature type="signal peptide" evidence="1">
    <location>
        <begin position="1"/>
        <end position="17"/>
    </location>
</feature>
<evidence type="ECO:0000256" key="1">
    <source>
        <dbReference type="SAM" id="SignalP"/>
    </source>
</evidence>
<dbReference type="PROSITE" id="PS51390">
    <property type="entry name" value="WAP"/>
    <property type="match status" value="1"/>
</dbReference>
<dbReference type="EMBL" id="CADEPM010000002">
    <property type="protein sequence ID" value="CAB3400288.1"/>
    <property type="molecule type" value="Genomic_DNA"/>
</dbReference>
<comment type="caution">
    <text evidence="3">The sequence shown here is derived from an EMBL/GenBank/DDBJ whole genome shotgun (WGS) entry which is preliminary data.</text>
</comment>
<organism evidence="3 4">
    <name type="scientific">Caenorhabditis bovis</name>
    <dbReference type="NCBI Taxonomy" id="2654633"/>
    <lineage>
        <taxon>Eukaryota</taxon>
        <taxon>Metazoa</taxon>
        <taxon>Ecdysozoa</taxon>
        <taxon>Nematoda</taxon>
        <taxon>Chromadorea</taxon>
        <taxon>Rhabditida</taxon>
        <taxon>Rhabditina</taxon>
        <taxon>Rhabditomorpha</taxon>
        <taxon>Rhabditoidea</taxon>
        <taxon>Rhabditidae</taxon>
        <taxon>Peloderinae</taxon>
        <taxon>Caenorhabditis</taxon>
    </lineage>
</organism>
<keyword evidence="4" id="KW-1185">Reference proteome</keyword>
<evidence type="ECO:0000259" key="2">
    <source>
        <dbReference type="PROSITE" id="PS51390"/>
    </source>
</evidence>
<dbReference type="InterPro" id="IPR036645">
    <property type="entry name" value="Elafin-like_sf"/>
</dbReference>
<dbReference type="Proteomes" id="UP000494206">
    <property type="component" value="Unassembled WGS sequence"/>
</dbReference>
<keyword evidence="1" id="KW-0732">Signal</keyword>
<dbReference type="GO" id="GO:0005576">
    <property type="term" value="C:extracellular region"/>
    <property type="evidence" value="ECO:0007669"/>
    <property type="project" value="InterPro"/>
</dbReference>
<gene>
    <name evidence="3" type="ORF">CBOVIS_LOCUS3257</name>
</gene>
<sequence length="221" mass="25203">MSSKMLIFFLIATNVVADTHSNKLSWCEYWQKRGIQRPECLPPRVQHWSIAKTRHHEKTGVLSMPICDTVTDWSRCQKSNHCPLGLLCWRRGSPCCTPQLATSTNFGTDQCPVPKTLGITCNTRNPINWCNSDHDCHRSSETQKCCPTGCGYNMCLHSRPCHSYLILVRQWILSRFLAFRMGSVGVTPAVNVYRAKHNPDHVVQPDADTMYAYCDYHQQNG</sequence>
<dbReference type="PANTHER" id="PTHR36938">
    <property type="entry name" value="PROTEIN CBG26935"/>
    <property type="match status" value="1"/>
</dbReference>